<dbReference type="PROSITE" id="PS50835">
    <property type="entry name" value="IG_LIKE"/>
    <property type="match status" value="3"/>
</dbReference>
<dbReference type="SMART" id="SM00408">
    <property type="entry name" value="IGc2"/>
    <property type="match status" value="3"/>
</dbReference>
<keyword evidence="4" id="KW-0472">Membrane</keyword>
<dbReference type="InterPro" id="IPR003599">
    <property type="entry name" value="Ig_sub"/>
</dbReference>
<organism evidence="7 8">
    <name type="scientific">Bemisia tabaci</name>
    <name type="common">Sweetpotato whitefly</name>
    <name type="synonym">Aleurodes tabaci</name>
    <dbReference type="NCBI Taxonomy" id="7038"/>
    <lineage>
        <taxon>Eukaryota</taxon>
        <taxon>Metazoa</taxon>
        <taxon>Ecdysozoa</taxon>
        <taxon>Arthropoda</taxon>
        <taxon>Hexapoda</taxon>
        <taxon>Insecta</taxon>
        <taxon>Pterygota</taxon>
        <taxon>Neoptera</taxon>
        <taxon>Paraneoptera</taxon>
        <taxon>Hemiptera</taxon>
        <taxon>Sternorrhyncha</taxon>
        <taxon>Aleyrodoidea</taxon>
        <taxon>Aleyrodidae</taxon>
        <taxon>Aleyrodinae</taxon>
        <taxon>Bemisia</taxon>
    </lineage>
</organism>
<evidence type="ECO:0000256" key="3">
    <source>
        <dbReference type="SAM" id="MobiDB-lite"/>
    </source>
</evidence>
<dbReference type="InterPro" id="IPR007110">
    <property type="entry name" value="Ig-like_dom"/>
</dbReference>
<dbReference type="SUPFAM" id="SSF48726">
    <property type="entry name" value="Immunoglobulin"/>
    <property type="match status" value="2"/>
</dbReference>
<dbReference type="Proteomes" id="UP001152759">
    <property type="component" value="Chromosome 9"/>
</dbReference>
<evidence type="ECO:0000259" key="6">
    <source>
        <dbReference type="PROSITE" id="PS50835"/>
    </source>
</evidence>
<protein>
    <recommendedName>
        <fullName evidence="6">Ig-like domain-containing protein</fullName>
    </recommendedName>
</protein>
<feature type="compositionally biased region" description="Basic and acidic residues" evidence="3">
    <location>
        <begin position="358"/>
        <end position="371"/>
    </location>
</feature>
<dbReference type="AlphaFoldDB" id="A0A9P0APS0"/>
<feature type="signal peptide" evidence="5">
    <location>
        <begin position="1"/>
        <end position="27"/>
    </location>
</feature>
<dbReference type="CDD" id="cd00096">
    <property type="entry name" value="Ig"/>
    <property type="match status" value="1"/>
</dbReference>
<dbReference type="EMBL" id="OU963870">
    <property type="protein sequence ID" value="CAH0396250.1"/>
    <property type="molecule type" value="Genomic_DNA"/>
</dbReference>
<feature type="transmembrane region" description="Helical" evidence="4">
    <location>
        <begin position="314"/>
        <end position="335"/>
    </location>
</feature>
<dbReference type="InterPro" id="IPR003598">
    <property type="entry name" value="Ig_sub2"/>
</dbReference>
<keyword evidence="2" id="KW-0393">Immunoglobulin domain</keyword>
<dbReference type="KEGG" id="btab:109036853"/>
<feature type="domain" description="Ig-like" evidence="6">
    <location>
        <begin position="213"/>
        <end position="305"/>
    </location>
</feature>
<evidence type="ECO:0000256" key="2">
    <source>
        <dbReference type="ARBA" id="ARBA00023319"/>
    </source>
</evidence>
<dbReference type="InterPro" id="IPR013783">
    <property type="entry name" value="Ig-like_fold"/>
</dbReference>
<dbReference type="Pfam" id="PF07679">
    <property type="entry name" value="I-set"/>
    <property type="match status" value="2"/>
</dbReference>
<keyword evidence="8" id="KW-1185">Reference proteome</keyword>
<evidence type="ECO:0000256" key="1">
    <source>
        <dbReference type="ARBA" id="ARBA00023157"/>
    </source>
</evidence>
<sequence>MEFKFSNFGLSSMLFIVVLAQLLFVAAEPVEYTGQNVVMEGEGFSISCKLTQFDALKWLKDNQQIDELQHTIADSRNQYVFEDREENGLIVATISVKSALSNHSGTYRCSSLSNESHNLFVLGDNEVKGEKKMLTFKQGTNVELDCSKDPIANGVYVWKKDEQTLSNNDKIRIEMGKLFITKGTDDQAGNYTCNIKQDNKTVYTREFEVTTEPYAKLHKYVNVVEEEKLKIECTVYGKPTPHVQWKVNDTLYPASSGRVNLLEDTERKVPNAVLILDSAVRGDKGQYSCIAINPKNQLNMTADITVYVKGKFDALWPFLGIVAEVVILCAIILIYEKKRNNNAELEESDTDQSPDQKNTPDHGKDSVRHRK</sequence>
<proteinExistence type="predicted"/>
<feature type="domain" description="Ig-like" evidence="6">
    <location>
        <begin position="29"/>
        <end position="120"/>
    </location>
</feature>
<feature type="chain" id="PRO_5040372318" description="Ig-like domain-containing protein" evidence="5">
    <location>
        <begin position="28"/>
        <end position="371"/>
    </location>
</feature>
<dbReference type="PANTHER" id="PTHR45889">
    <property type="entry name" value="IG-LIKE DOMAIN-CONTAINING PROTEIN"/>
    <property type="match status" value="1"/>
</dbReference>
<dbReference type="InterPro" id="IPR013098">
    <property type="entry name" value="Ig_I-set"/>
</dbReference>
<feature type="domain" description="Ig-like" evidence="6">
    <location>
        <begin position="138"/>
        <end position="210"/>
    </location>
</feature>
<keyword evidence="5" id="KW-0732">Signal</keyword>
<evidence type="ECO:0000313" key="8">
    <source>
        <dbReference type="Proteomes" id="UP001152759"/>
    </source>
</evidence>
<dbReference type="Gene3D" id="2.60.40.10">
    <property type="entry name" value="Immunoglobulins"/>
    <property type="match status" value="3"/>
</dbReference>
<feature type="region of interest" description="Disordered" evidence="3">
    <location>
        <begin position="343"/>
        <end position="371"/>
    </location>
</feature>
<evidence type="ECO:0000313" key="7">
    <source>
        <dbReference type="EMBL" id="CAH0396250.1"/>
    </source>
</evidence>
<name>A0A9P0APS0_BEMTA</name>
<dbReference type="InterPro" id="IPR036179">
    <property type="entry name" value="Ig-like_dom_sf"/>
</dbReference>
<keyword evidence="1" id="KW-1015">Disulfide bond</keyword>
<reference evidence="7" key="1">
    <citation type="submission" date="2021-12" db="EMBL/GenBank/DDBJ databases">
        <authorList>
            <person name="King R."/>
        </authorList>
    </citation>
    <scope>NUCLEOTIDE SEQUENCE</scope>
</reference>
<evidence type="ECO:0000256" key="5">
    <source>
        <dbReference type="SAM" id="SignalP"/>
    </source>
</evidence>
<dbReference type="SMART" id="SM00409">
    <property type="entry name" value="IG"/>
    <property type="match status" value="3"/>
</dbReference>
<evidence type="ECO:0000256" key="4">
    <source>
        <dbReference type="SAM" id="Phobius"/>
    </source>
</evidence>
<keyword evidence="4" id="KW-0812">Transmembrane</keyword>
<gene>
    <name evidence="7" type="ORF">BEMITA_LOCUS14338</name>
</gene>
<keyword evidence="4" id="KW-1133">Transmembrane helix</keyword>
<accession>A0A9P0APS0</accession>
<dbReference type="PANTHER" id="PTHR45889:SF8">
    <property type="entry name" value="IG-LIKE DOMAIN-CONTAINING PROTEIN"/>
    <property type="match status" value="1"/>
</dbReference>
<dbReference type="FunFam" id="2.60.40.10:FF:000032">
    <property type="entry name" value="palladin isoform X1"/>
    <property type="match status" value="1"/>
</dbReference>